<dbReference type="Proteomes" id="UP000316313">
    <property type="component" value="Chromosome"/>
</dbReference>
<dbReference type="AlphaFoldDB" id="A0A4Y6UK79"/>
<name>A0A4Y6UK79_9PROT</name>
<evidence type="ECO:0000313" key="2">
    <source>
        <dbReference type="Proteomes" id="UP000316313"/>
    </source>
</evidence>
<dbReference type="EMBL" id="CP038141">
    <property type="protein sequence ID" value="QDH16777.1"/>
    <property type="molecule type" value="Genomic_DNA"/>
</dbReference>
<dbReference type="RefSeq" id="WP_141460065.1">
    <property type="nucleotide sequence ID" value="NZ_CP038141.1"/>
</dbReference>
<reference evidence="1 2" key="1">
    <citation type="submission" date="2019-03" db="EMBL/GenBank/DDBJ databases">
        <title>The complete genome sequence of Swingsia samuiensis NBRC107927(T).</title>
        <authorList>
            <person name="Chua K.-O."/>
            <person name="Chan K.-G."/>
            <person name="See-Too W.-S."/>
        </authorList>
    </citation>
    <scope>NUCLEOTIDE SEQUENCE [LARGE SCALE GENOMIC DNA]</scope>
    <source>
        <strain evidence="1 2">AH83</strain>
    </source>
</reference>
<accession>A0A4Y6UK79</accession>
<gene>
    <name evidence="1" type="ORF">E3D00_03740</name>
</gene>
<proteinExistence type="predicted"/>
<sequence length="412" mass="43022">MSIFNTYQKSPLLQGDEVLVIADSSGRRTLTATASQIAGAPACSEATGYFYQNKGAKISRFSDRVLIGGAAKSSADSERDLLEKEDWLSQEMNKTSVGPWAMQGAQSASLAAFGNSAFVAASRTTDAKNAVEQLGYQPSSIGVASWGVADDTSTLTTTTAYAYYGEAWRLAGVNYQPTFGMELEAVNFGGLAIGVSTPYQPNVGGGVYGVQLGVGGGQTAGTSDAAAGIVFVSNPNSWQTGIVFGSTSLSGTNGNDTGYGAAVSLARNHAIEWHTPEEVSGQKGGNVGAFIRSTVTQRDKGVRQEFVDQNVLFSNIDGKTIFSIVSQEDPTNNIQVQSASGPQAAGIYILNENTGSPNLGLFPGKGGELQITSPVSNNGRKLPSIPDGGFLHININGQDYRIPLMSPEQAGE</sequence>
<protein>
    <submittedName>
        <fullName evidence="1">Uncharacterized protein</fullName>
    </submittedName>
</protein>
<organism evidence="1 2">
    <name type="scientific">Swingsia samuiensis</name>
    <dbReference type="NCBI Taxonomy" id="1293412"/>
    <lineage>
        <taxon>Bacteria</taxon>
        <taxon>Pseudomonadati</taxon>
        <taxon>Pseudomonadota</taxon>
        <taxon>Alphaproteobacteria</taxon>
        <taxon>Acetobacterales</taxon>
        <taxon>Acetobacteraceae</taxon>
        <taxon>Swingsia</taxon>
    </lineage>
</organism>
<keyword evidence="2" id="KW-1185">Reference proteome</keyword>
<dbReference type="OrthoDB" id="7253902at2"/>
<evidence type="ECO:0000313" key="1">
    <source>
        <dbReference type="EMBL" id="QDH16777.1"/>
    </source>
</evidence>
<dbReference type="KEGG" id="ssam:E3D00_03740"/>